<proteinExistence type="predicted"/>
<evidence type="ECO:0000259" key="1">
    <source>
        <dbReference type="Pfam" id="PF02589"/>
    </source>
</evidence>
<dbReference type="InterPro" id="IPR024185">
    <property type="entry name" value="FTHF_cligase-like_sf"/>
</dbReference>
<organism evidence="2 3">
    <name type="scientific">Thioalbus denitrificans</name>
    <dbReference type="NCBI Taxonomy" id="547122"/>
    <lineage>
        <taxon>Bacteria</taxon>
        <taxon>Pseudomonadati</taxon>
        <taxon>Pseudomonadota</taxon>
        <taxon>Gammaproteobacteria</taxon>
        <taxon>Chromatiales</taxon>
        <taxon>Ectothiorhodospiraceae</taxon>
        <taxon>Thioalbus</taxon>
    </lineage>
</organism>
<name>A0A369C824_9GAMM</name>
<dbReference type="InterPro" id="IPR003741">
    <property type="entry name" value="LUD_dom"/>
</dbReference>
<feature type="domain" description="LUD" evidence="1">
    <location>
        <begin position="108"/>
        <end position="214"/>
    </location>
</feature>
<gene>
    <name evidence="2" type="ORF">DFQ59_106135</name>
</gene>
<dbReference type="EMBL" id="QPJY01000006">
    <property type="protein sequence ID" value="RCX29903.1"/>
    <property type="molecule type" value="Genomic_DNA"/>
</dbReference>
<reference evidence="2 3" key="1">
    <citation type="submission" date="2018-07" db="EMBL/GenBank/DDBJ databases">
        <title>Genomic Encyclopedia of Type Strains, Phase IV (KMG-IV): sequencing the most valuable type-strain genomes for metagenomic binning, comparative biology and taxonomic classification.</title>
        <authorList>
            <person name="Goeker M."/>
        </authorList>
    </citation>
    <scope>NUCLEOTIDE SEQUENCE [LARGE SCALE GENOMIC DNA]</scope>
    <source>
        <strain evidence="2 3">DSM 26407</strain>
    </source>
</reference>
<protein>
    <submittedName>
        <fullName evidence="2">L-lactate dehydrogenase complex protein LldG</fullName>
    </submittedName>
</protein>
<dbReference type="Gene3D" id="3.40.50.10420">
    <property type="entry name" value="NagB/RpiA/CoA transferase-like"/>
    <property type="match status" value="1"/>
</dbReference>
<dbReference type="PANTHER" id="PTHR43682:SF1">
    <property type="entry name" value="LACTATE UTILIZATION PROTEIN C"/>
    <property type="match status" value="1"/>
</dbReference>
<dbReference type="PANTHER" id="PTHR43682">
    <property type="entry name" value="LACTATE UTILIZATION PROTEIN C"/>
    <property type="match status" value="1"/>
</dbReference>
<dbReference type="AlphaFoldDB" id="A0A369C824"/>
<dbReference type="RefSeq" id="WP_114280114.1">
    <property type="nucleotide sequence ID" value="NZ_QPJY01000006.1"/>
</dbReference>
<accession>A0A369C824</accession>
<dbReference type="InterPro" id="IPR037171">
    <property type="entry name" value="NagB/RpiA_transferase-like"/>
</dbReference>
<dbReference type="Proteomes" id="UP000252707">
    <property type="component" value="Unassembled WGS sequence"/>
</dbReference>
<evidence type="ECO:0000313" key="3">
    <source>
        <dbReference type="Proteomes" id="UP000252707"/>
    </source>
</evidence>
<evidence type="ECO:0000313" key="2">
    <source>
        <dbReference type="EMBL" id="RCX29903.1"/>
    </source>
</evidence>
<keyword evidence="3" id="KW-1185">Reference proteome</keyword>
<sequence>MSDARKAILAAIRGNLGRGPVEPVSARALEERLRGSPGAPRPALAGEPLERFRERALRAAASLEAVDGREAIPAAVAACLEQREQARRLVCGTDPWLTGLDWAGRDIELREGTAEADDRVGLSRADLAVAETGSVVLLAGPGNPTRINFLPELHIVVVEAERVVDGLEEVWTELRRRGLPRAVNFVTGPSRTADIEQTLQLGAHGPRHLHLILVGG</sequence>
<dbReference type="SUPFAM" id="SSF100950">
    <property type="entry name" value="NagB/RpiA/CoA transferase-like"/>
    <property type="match status" value="1"/>
</dbReference>
<comment type="caution">
    <text evidence="2">The sequence shown here is derived from an EMBL/GenBank/DDBJ whole genome shotgun (WGS) entry which is preliminary data.</text>
</comment>
<dbReference type="OrthoDB" id="9794157at2"/>
<dbReference type="Pfam" id="PF02589">
    <property type="entry name" value="LUD_dom"/>
    <property type="match status" value="1"/>
</dbReference>